<dbReference type="InterPro" id="IPR001647">
    <property type="entry name" value="HTH_TetR"/>
</dbReference>
<gene>
    <name evidence="4" type="ORF">CULCOIPH005_16900</name>
</gene>
<comment type="caution">
    <text evidence="4">The sequence shown here is derived from an EMBL/GenBank/DDBJ whole genome shotgun (WGS) entry which is preliminary data.</text>
</comment>
<evidence type="ECO:0000256" key="2">
    <source>
        <dbReference type="PROSITE-ProRule" id="PRU00335"/>
    </source>
</evidence>
<keyword evidence="1 2" id="KW-0238">DNA-binding</keyword>
<evidence type="ECO:0000256" key="1">
    <source>
        <dbReference type="ARBA" id="ARBA00023125"/>
    </source>
</evidence>
<feature type="domain" description="HTH tetR-type" evidence="3">
    <location>
        <begin position="3"/>
        <end position="63"/>
    </location>
</feature>
<evidence type="ECO:0000259" key="3">
    <source>
        <dbReference type="PROSITE" id="PS50977"/>
    </source>
</evidence>
<dbReference type="EMBL" id="BQFK01000004">
    <property type="protein sequence ID" value="GJJ43501.1"/>
    <property type="molecule type" value="Genomic_DNA"/>
</dbReference>
<organism evidence="4 5">
    <name type="scientific">Corynebacterium ulcerans</name>
    <dbReference type="NCBI Taxonomy" id="65058"/>
    <lineage>
        <taxon>Bacteria</taxon>
        <taxon>Bacillati</taxon>
        <taxon>Actinomycetota</taxon>
        <taxon>Actinomycetes</taxon>
        <taxon>Mycobacteriales</taxon>
        <taxon>Corynebacteriaceae</taxon>
        <taxon>Corynebacterium</taxon>
    </lineage>
</organism>
<dbReference type="SUPFAM" id="SSF46689">
    <property type="entry name" value="Homeodomain-like"/>
    <property type="match status" value="1"/>
</dbReference>
<dbReference type="GO" id="GO:0003677">
    <property type="term" value="F:DNA binding"/>
    <property type="evidence" value="ECO:0007669"/>
    <property type="project" value="UniProtKB-UniRule"/>
</dbReference>
<dbReference type="RefSeq" id="WP_014836765.1">
    <property type="nucleotide sequence ID" value="NZ_AP019662.1"/>
</dbReference>
<dbReference type="Pfam" id="PF00440">
    <property type="entry name" value="TetR_N"/>
    <property type="match status" value="1"/>
</dbReference>
<sequence>MRTNKKDSLLATALSIVESDGLAALTYDSLSAASGISKSGLIYHFPTRHQLLVELNTSAARTWTRELEAAAGGPASEVSLRQRMHALLEVESHSATRADLLLSIDANLNEEIRAIWDQALAPWTDPHNPHAVVVQLIADGLWVYDHINARPLTQQQRQAAVKTAHIFLNKLSTTPSNPSPTSDFTNNIN</sequence>
<accession>A0ABD0BLB9</accession>
<dbReference type="InterPro" id="IPR009057">
    <property type="entry name" value="Homeodomain-like_sf"/>
</dbReference>
<dbReference type="InterPro" id="IPR036271">
    <property type="entry name" value="Tet_transcr_reg_TetR-rel_C_sf"/>
</dbReference>
<dbReference type="SUPFAM" id="SSF48498">
    <property type="entry name" value="Tetracyclin repressor-like, C-terminal domain"/>
    <property type="match status" value="1"/>
</dbReference>
<protein>
    <submittedName>
        <fullName evidence="4">Transcriptional regulator</fullName>
    </submittedName>
</protein>
<feature type="DNA-binding region" description="H-T-H motif" evidence="2">
    <location>
        <begin position="26"/>
        <end position="45"/>
    </location>
</feature>
<dbReference type="Pfam" id="PF17937">
    <property type="entry name" value="TetR_C_28"/>
    <property type="match status" value="1"/>
</dbReference>
<reference evidence="4 5" key="1">
    <citation type="submission" date="2021-11" db="EMBL/GenBank/DDBJ databases">
        <title>Whole genome sequences of diphtheriae toxin producing Corynebacterium ulcerans isolates from cats in Osaka, Japan.</title>
        <authorList>
            <person name="Umeda K."/>
            <person name="Hirai Y."/>
        </authorList>
    </citation>
    <scope>NUCLEOTIDE SEQUENCE [LARGE SCALE GENOMIC DNA]</scope>
    <source>
        <strain evidence="4 5">12109B-1</strain>
    </source>
</reference>
<dbReference type="InterPro" id="IPR041479">
    <property type="entry name" value="TetR_CgmR_C"/>
</dbReference>
<dbReference type="Proteomes" id="UP001205910">
    <property type="component" value="Unassembled WGS sequence"/>
</dbReference>
<dbReference type="PROSITE" id="PS50977">
    <property type="entry name" value="HTH_TETR_2"/>
    <property type="match status" value="1"/>
</dbReference>
<name>A0ABD0BLB9_CORUL</name>
<dbReference type="Gene3D" id="1.10.357.10">
    <property type="entry name" value="Tetracycline Repressor, domain 2"/>
    <property type="match status" value="1"/>
</dbReference>
<evidence type="ECO:0000313" key="5">
    <source>
        <dbReference type="Proteomes" id="UP001205910"/>
    </source>
</evidence>
<evidence type="ECO:0000313" key="4">
    <source>
        <dbReference type="EMBL" id="GJJ43501.1"/>
    </source>
</evidence>
<proteinExistence type="predicted"/>
<dbReference type="AlphaFoldDB" id="A0ABD0BLB9"/>